<feature type="domain" description="PTS EIIA type-2" evidence="1">
    <location>
        <begin position="5"/>
        <end position="151"/>
    </location>
</feature>
<organism evidence="2 3">
    <name type="scientific">Rubritalea halochordaticola</name>
    <dbReference type="NCBI Taxonomy" id="714537"/>
    <lineage>
        <taxon>Bacteria</taxon>
        <taxon>Pseudomonadati</taxon>
        <taxon>Verrucomicrobiota</taxon>
        <taxon>Verrucomicrobiia</taxon>
        <taxon>Verrucomicrobiales</taxon>
        <taxon>Rubritaleaceae</taxon>
        <taxon>Rubritalea</taxon>
    </lineage>
</organism>
<dbReference type="CDD" id="cd00211">
    <property type="entry name" value="PTS_IIA_fru"/>
    <property type="match status" value="1"/>
</dbReference>
<dbReference type="Proteomes" id="UP001424741">
    <property type="component" value="Unassembled WGS sequence"/>
</dbReference>
<name>A0ABP9V0K3_9BACT</name>
<dbReference type="PROSITE" id="PS00372">
    <property type="entry name" value="PTS_EIIA_TYPE_2_HIS"/>
    <property type="match status" value="1"/>
</dbReference>
<evidence type="ECO:0000259" key="1">
    <source>
        <dbReference type="PROSITE" id="PS51094"/>
    </source>
</evidence>
<dbReference type="Gene3D" id="3.40.930.10">
    <property type="entry name" value="Mannitol-specific EII, Chain A"/>
    <property type="match status" value="1"/>
</dbReference>
<gene>
    <name evidence="2" type="primary">fruA</name>
    <name evidence="2" type="ORF">Rhal01_02390</name>
</gene>
<dbReference type="InterPro" id="IPR051541">
    <property type="entry name" value="PTS_SugarTrans_NitroReg"/>
</dbReference>
<keyword evidence="3" id="KW-1185">Reference proteome</keyword>
<dbReference type="SUPFAM" id="SSF55804">
    <property type="entry name" value="Phoshotransferase/anion transport protein"/>
    <property type="match status" value="1"/>
</dbReference>
<accession>A0ABP9V0K3</accession>
<dbReference type="PROSITE" id="PS51094">
    <property type="entry name" value="PTS_EIIA_TYPE_2"/>
    <property type="match status" value="1"/>
</dbReference>
<dbReference type="EMBL" id="BAABRL010000007">
    <property type="protein sequence ID" value="GAA5496208.1"/>
    <property type="molecule type" value="Genomic_DNA"/>
</dbReference>
<evidence type="ECO:0000313" key="3">
    <source>
        <dbReference type="Proteomes" id="UP001424741"/>
    </source>
</evidence>
<protein>
    <submittedName>
        <fullName evidence="2">PTS system fructose-specific EIIABC component</fullName>
    </submittedName>
</protein>
<sequence length="159" mass="17897">MKLASLLTVEQVMLDMKSEEHWPAIVELVEHLDKESLLAPENKEDVLAALQVREDQISTGIGSGVAIPHAFSDKLEHVVAMFGRSKDGIDFEALDNAPVNFVLLFVVPKKDYHMHLQTLAAIAKMFNNCEVRQQLAEAETRREILEILGSRPSRIHSER</sequence>
<comment type="caution">
    <text evidence="2">The sequence shown here is derived from an EMBL/GenBank/DDBJ whole genome shotgun (WGS) entry which is preliminary data.</text>
</comment>
<evidence type="ECO:0000313" key="2">
    <source>
        <dbReference type="EMBL" id="GAA5496208.1"/>
    </source>
</evidence>
<reference evidence="2 3" key="1">
    <citation type="submission" date="2024-02" db="EMBL/GenBank/DDBJ databases">
        <title>Rubritalea halochordaticola NBRC 107102.</title>
        <authorList>
            <person name="Ichikawa N."/>
            <person name="Katano-Makiyama Y."/>
            <person name="Hidaka K."/>
        </authorList>
    </citation>
    <scope>NUCLEOTIDE SEQUENCE [LARGE SCALE GENOMIC DNA]</scope>
    <source>
        <strain evidence="2 3">NBRC 107102</strain>
    </source>
</reference>
<proteinExistence type="predicted"/>
<dbReference type="PANTHER" id="PTHR47738:SF1">
    <property type="entry name" value="NITROGEN REGULATORY PROTEIN"/>
    <property type="match status" value="1"/>
</dbReference>
<dbReference type="Pfam" id="PF00359">
    <property type="entry name" value="PTS_EIIA_2"/>
    <property type="match status" value="1"/>
</dbReference>
<dbReference type="PANTHER" id="PTHR47738">
    <property type="entry name" value="PTS SYSTEM FRUCTOSE-LIKE EIIA COMPONENT-RELATED"/>
    <property type="match status" value="1"/>
</dbReference>
<dbReference type="InterPro" id="IPR002178">
    <property type="entry name" value="PTS_EIIA_type-2_dom"/>
</dbReference>
<dbReference type="RefSeq" id="WP_346188910.1">
    <property type="nucleotide sequence ID" value="NZ_BAABRL010000007.1"/>
</dbReference>
<dbReference type="InterPro" id="IPR016152">
    <property type="entry name" value="PTrfase/Anion_transptr"/>
</dbReference>